<dbReference type="AlphaFoldDB" id="A0A8J2YS95"/>
<dbReference type="Proteomes" id="UP000646365">
    <property type="component" value="Unassembled WGS sequence"/>
</dbReference>
<organism evidence="1 2">
    <name type="scientific">Aliidongia dinghuensis</name>
    <dbReference type="NCBI Taxonomy" id="1867774"/>
    <lineage>
        <taxon>Bacteria</taxon>
        <taxon>Pseudomonadati</taxon>
        <taxon>Pseudomonadota</taxon>
        <taxon>Alphaproteobacteria</taxon>
        <taxon>Rhodospirillales</taxon>
        <taxon>Dongiaceae</taxon>
        <taxon>Aliidongia</taxon>
    </lineage>
</organism>
<evidence type="ECO:0000313" key="2">
    <source>
        <dbReference type="Proteomes" id="UP000646365"/>
    </source>
</evidence>
<protein>
    <submittedName>
        <fullName evidence="1">Uncharacterized protein</fullName>
    </submittedName>
</protein>
<comment type="caution">
    <text evidence="1">The sequence shown here is derived from an EMBL/GenBank/DDBJ whole genome shotgun (WGS) entry which is preliminary data.</text>
</comment>
<accession>A0A8J2YS95</accession>
<proteinExistence type="predicted"/>
<reference evidence="1" key="2">
    <citation type="submission" date="2020-09" db="EMBL/GenBank/DDBJ databases">
        <authorList>
            <person name="Sun Q."/>
            <person name="Zhou Y."/>
        </authorList>
    </citation>
    <scope>NUCLEOTIDE SEQUENCE</scope>
    <source>
        <strain evidence="1">CGMCC 1.15725</strain>
    </source>
</reference>
<name>A0A8J2YS95_9PROT</name>
<dbReference type="RefSeq" id="WP_189044940.1">
    <property type="nucleotide sequence ID" value="NZ_BMJQ01000004.1"/>
</dbReference>
<dbReference type="EMBL" id="BMJQ01000004">
    <property type="protein sequence ID" value="GGF13456.1"/>
    <property type="molecule type" value="Genomic_DNA"/>
</dbReference>
<reference evidence="1" key="1">
    <citation type="journal article" date="2014" name="Int. J. Syst. Evol. Microbiol.">
        <title>Complete genome sequence of Corynebacterium casei LMG S-19264T (=DSM 44701T), isolated from a smear-ripened cheese.</title>
        <authorList>
            <consortium name="US DOE Joint Genome Institute (JGI-PGF)"/>
            <person name="Walter F."/>
            <person name="Albersmeier A."/>
            <person name="Kalinowski J."/>
            <person name="Ruckert C."/>
        </authorList>
    </citation>
    <scope>NUCLEOTIDE SEQUENCE</scope>
    <source>
        <strain evidence="1">CGMCC 1.15725</strain>
    </source>
</reference>
<sequence length="150" mass="17036">MTSPISVSDLVFNFAKACRLLVPVLDVAAVPWQEGKQYDSWERVEEALFRTLVCEVCEFEAHSSGKAVHFGRYGFDDHDLEANAKLVVVPKQDTAPWRYVRLATSHQPFDAVRCSREGQIHVFQLKEVDLRFILADQAGETVWSAVRLDL</sequence>
<keyword evidence="2" id="KW-1185">Reference proteome</keyword>
<gene>
    <name evidence="1" type="ORF">GCM10011611_18930</name>
</gene>
<evidence type="ECO:0000313" key="1">
    <source>
        <dbReference type="EMBL" id="GGF13456.1"/>
    </source>
</evidence>